<proteinExistence type="predicted"/>
<protein>
    <submittedName>
        <fullName evidence="3">HTH_Tnp_Tc3_2 domain-containing protein</fullName>
    </submittedName>
</protein>
<dbReference type="Gene3D" id="3.30.420.10">
    <property type="entry name" value="Ribonuclease H-like superfamily/Ribonuclease H"/>
    <property type="match status" value="1"/>
</dbReference>
<dbReference type="OrthoDB" id="5874562at2759"/>
<reference evidence="3" key="2">
    <citation type="submission" date="2019-09" db="UniProtKB">
        <authorList>
            <consortium name="WormBaseParasite"/>
        </authorList>
    </citation>
    <scope>IDENTIFICATION</scope>
</reference>
<dbReference type="InterPro" id="IPR036397">
    <property type="entry name" value="RNaseH_sf"/>
</dbReference>
<reference evidence="1 2" key="1">
    <citation type="submission" date="2018-11" db="EMBL/GenBank/DDBJ databases">
        <authorList>
            <consortium name="Pathogen Informatics"/>
        </authorList>
    </citation>
    <scope>NUCLEOTIDE SEQUENCE [LARGE SCALE GENOMIC DNA]</scope>
</reference>
<gene>
    <name evidence="1" type="ORF">HPBE_LOCUS15063</name>
</gene>
<sequence>MDIMETSLRRIFRKLGLKAYKKTRVHPPGPSNRKKFQLTEQDWCKGNFPQFISFHEWPANSTDLNPMDYMVWPALEAKACENLTAPWML</sequence>
<name>A0A183G1I7_HELPZ</name>
<keyword evidence="2" id="KW-1185">Reference proteome</keyword>
<evidence type="ECO:0000313" key="3">
    <source>
        <dbReference type="WBParaSite" id="HPBE_0001506201-mRNA-1"/>
    </source>
</evidence>
<accession>A0A183G1I7</accession>
<evidence type="ECO:0000313" key="1">
    <source>
        <dbReference type="EMBL" id="VDP01658.1"/>
    </source>
</evidence>
<organism evidence="2 3">
    <name type="scientific">Heligmosomoides polygyrus</name>
    <name type="common">Parasitic roundworm</name>
    <dbReference type="NCBI Taxonomy" id="6339"/>
    <lineage>
        <taxon>Eukaryota</taxon>
        <taxon>Metazoa</taxon>
        <taxon>Ecdysozoa</taxon>
        <taxon>Nematoda</taxon>
        <taxon>Chromadorea</taxon>
        <taxon>Rhabditida</taxon>
        <taxon>Rhabditina</taxon>
        <taxon>Rhabditomorpha</taxon>
        <taxon>Strongyloidea</taxon>
        <taxon>Heligmosomidae</taxon>
        <taxon>Heligmosomoides</taxon>
    </lineage>
</organism>
<accession>A0A3P8AXD8</accession>
<dbReference type="WBParaSite" id="HPBE_0001506201-mRNA-1">
    <property type="protein sequence ID" value="HPBE_0001506201-mRNA-1"/>
    <property type="gene ID" value="HPBE_0001506201"/>
</dbReference>
<dbReference type="AlphaFoldDB" id="A0A183G1I7"/>
<evidence type="ECO:0000313" key="2">
    <source>
        <dbReference type="Proteomes" id="UP000050761"/>
    </source>
</evidence>
<dbReference type="Proteomes" id="UP000050761">
    <property type="component" value="Unassembled WGS sequence"/>
</dbReference>
<dbReference type="EMBL" id="UZAH01028673">
    <property type="protein sequence ID" value="VDP01658.1"/>
    <property type="molecule type" value="Genomic_DNA"/>
</dbReference>
<dbReference type="GO" id="GO:0003676">
    <property type="term" value="F:nucleic acid binding"/>
    <property type="evidence" value="ECO:0007669"/>
    <property type="project" value="InterPro"/>
</dbReference>